<gene>
    <name evidence="2" type="ORF">BCL32_0760</name>
</gene>
<name>A0A559TKZ2_9HYPH</name>
<sequence>MFFPCETDGQRPLPSLRKVNPLEQIAAVENERNSLLIAHEEPAVETPARAAMLRGDHRDRKNFTSGAPITNEQIAGKLNFRVMADFPGSFNGLAHLKAGRKGLFITVLSGSVNGSDNGIVVPTDSPIQSIHFARHAAPGCEGAGMGCDERRPGHHPGAGGRGRGTFRVPDRCLRQNK</sequence>
<comment type="caution">
    <text evidence="2">The sequence shown here is derived from an EMBL/GenBank/DDBJ whole genome shotgun (WGS) entry which is preliminary data.</text>
</comment>
<evidence type="ECO:0000313" key="3">
    <source>
        <dbReference type="Proteomes" id="UP000319824"/>
    </source>
</evidence>
<evidence type="ECO:0000256" key="1">
    <source>
        <dbReference type="SAM" id="MobiDB-lite"/>
    </source>
</evidence>
<accession>A0A559TKZ2</accession>
<reference evidence="2 3" key="1">
    <citation type="submission" date="2019-06" db="EMBL/GenBank/DDBJ databases">
        <title>Pac Bio to generate improved reference genome sequences for organisms with transposon mutant libraries (support for FEBA project).</title>
        <authorList>
            <person name="Blow M."/>
        </authorList>
    </citation>
    <scope>NUCLEOTIDE SEQUENCE [LARGE SCALE GENOMIC DNA]</scope>
    <source>
        <strain evidence="2 3">USDA 1844</strain>
    </source>
</reference>
<dbReference type="AlphaFoldDB" id="A0A559TKZ2"/>
<organism evidence="2 3">
    <name type="scientific">Rhizobium mongolense USDA 1844</name>
    <dbReference type="NCBI Taxonomy" id="1079460"/>
    <lineage>
        <taxon>Bacteria</taxon>
        <taxon>Pseudomonadati</taxon>
        <taxon>Pseudomonadota</taxon>
        <taxon>Alphaproteobacteria</taxon>
        <taxon>Hyphomicrobiales</taxon>
        <taxon>Rhizobiaceae</taxon>
        <taxon>Rhizobium/Agrobacterium group</taxon>
        <taxon>Rhizobium</taxon>
    </lineage>
</organism>
<feature type="compositionally biased region" description="Basic and acidic residues" evidence="1">
    <location>
        <begin position="168"/>
        <end position="177"/>
    </location>
</feature>
<dbReference type="Gene3D" id="3.40.190.10">
    <property type="entry name" value="Periplasmic binding protein-like II"/>
    <property type="match status" value="1"/>
</dbReference>
<dbReference type="Proteomes" id="UP000319824">
    <property type="component" value="Unassembled WGS sequence"/>
</dbReference>
<feature type="region of interest" description="Disordered" evidence="1">
    <location>
        <begin position="150"/>
        <end position="177"/>
    </location>
</feature>
<evidence type="ECO:0000313" key="2">
    <source>
        <dbReference type="EMBL" id="TVZ75283.1"/>
    </source>
</evidence>
<protein>
    <submittedName>
        <fullName evidence="2">Uncharacterized protein</fullName>
    </submittedName>
</protein>
<dbReference type="EMBL" id="VISO01000001">
    <property type="protein sequence ID" value="TVZ75283.1"/>
    <property type="molecule type" value="Genomic_DNA"/>
</dbReference>
<proteinExistence type="predicted"/>